<keyword evidence="4" id="KW-1185">Reference proteome</keyword>
<evidence type="ECO:0000259" key="2">
    <source>
        <dbReference type="PROSITE" id="PS50812"/>
    </source>
</evidence>
<dbReference type="Proteomes" id="UP000191024">
    <property type="component" value="Chromosome E"/>
</dbReference>
<organism evidence="3 4">
    <name type="scientific">Lachancea mirantina</name>
    <dbReference type="NCBI Taxonomy" id="1230905"/>
    <lineage>
        <taxon>Eukaryota</taxon>
        <taxon>Fungi</taxon>
        <taxon>Dikarya</taxon>
        <taxon>Ascomycota</taxon>
        <taxon>Saccharomycotina</taxon>
        <taxon>Saccharomycetes</taxon>
        <taxon>Saccharomycetales</taxon>
        <taxon>Saccharomycetaceae</taxon>
        <taxon>Lachancea</taxon>
    </lineage>
</organism>
<feature type="region of interest" description="Disordered" evidence="1">
    <location>
        <begin position="159"/>
        <end position="243"/>
    </location>
</feature>
<evidence type="ECO:0000256" key="1">
    <source>
        <dbReference type="SAM" id="MobiDB-lite"/>
    </source>
</evidence>
<evidence type="ECO:0000313" key="3">
    <source>
        <dbReference type="EMBL" id="SCU91260.1"/>
    </source>
</evidence>
<name>A0A1G4JKZ7_9SACH</name>
<reference evidence="3 4" key="1">
    <citation type="submission" date="2016-03" db="EMBL/GenBank/DDBJ databases">
        <authorList>
            <person name="Devillers H."/>
        </authorList>
    </citation>
    <scope>NUCLEOTIDE SEQUENCE [LARGE SCALE GENOMIC DNA]</scope>
    <source>
        <strain evidence="3">CBS 11717</strain>
    </source>
</reference>
<dbReference type="SMART" id="SM00293">
    <property type="entry name" value="PWWP"/>
    <property type="match status" value="1"/>
</dbReference>
<dbReference type="PROSITE" id="PS50812">
    <property type="entry name" value="PWWP"/>
    <property type="match status" value="1"/>
</dbReference>
<gene>
    <name evidence="3" type="ORF">LAMI_0E05270G</name>
</gene>
<feature type="domain" description="PWWP" evidence="2">
    <location>
        <begin position="8"/>
        <end position="106"/>
    </location>
</feature>
<dbReference type="AlphaFoldDB" id="A0A1G4JKZ7"/>
<proteinExistence type="predicted"/>
<feature type="compositionally biased region" description="Basic residues" evidence="1">
    <location>
        <begin position="232"/>
        <end position="241"/>
    </location>
</feature>
<dbReference type="OrthoDB" id="62853at2759"/>
<dbReference type="InterPro" id="IPR000313">
    <property type="entry name" value="PWWP_dom"/>
</dbReference>
<sequence length="407" mass="46472">MSEHVYQPTDVVLAKVKGFPAWPAMIIPEEIVPENVLKGRPGKPAKELDASETEESDKDISNYIVHSDFLKFRKNRIVHLSYCVKFFFDDSYIWVKPQDFKPLLPEECAKWLENIRRKPKRLVAAFEMAKRGPGGIDVWEFVEYGSQGKPDEEEYVEEEPAVEEVPQEPESSPHVSDVDEVQSLANDSDFDEEPKTRAVKARTSRAAKKRTRGGRDVELQELSMSPPPPSRTKARASAKKQKTPEIPKYKYEDDEDWSIVGLGPQNSSINQSNTLIRKLSQKRNLEVHNELKADLREKLSFAKKLVMGAIFSGSEKENEENLHMVIDELDQSLSLKGSQDELITVLYADNEILISLSALLNSKGDQLKEMGLWDKFQQWFTNVYGHEFVPDEEPWSMEKISELASQS</sequence>
<dbReference type="EMBL" id="LT598465">
    <property type="protein sequence ID" value="SCU91260.1"/>
    <property type="molecule type" value="Genomic_DNA"/>
</dbReference>
<dbReference type="SUPFAM" id="SSF63748">
    <property type="entry name" value="Tudor/PWWP/MBT"/>
    <property type="match status" value="1"/>
</dbReference>
<feature type="compositionally biased region" description="Basic residues" evidence="1">
    <location>
        <begin position="197"/>
        <end position="212"/>
    </location>
</feature>
<evidence type="ECO:0000313" key="4">
    <source>
        <dbReference type="Proteomes" id="UP000191024"/>
    </source>
</evidence>
<protein>
    <submittedName>
        <fullName evidence="3">LAMI_0E05270g1_1</fullName>
    </submittedName>
</protein>
<dbReference type="STRING" id="1230905.A0A1G4JKZ7"/>
<dbReference type="InterPro" id="IPR035503">
    <property type="entry name" value="IOC4-like_PWWP"/>
</dbReference>
<dbReference type="Gene3D" id="2.30.30.140">
    <property type="match status" value="1"/>
</dbReference>
<accession>A0A1G4JKZ7</accession>
<dbReference type="CDD" id="cd05840">
    <property type="entry name" value="PWWP_ScIOC4-like"/>
    <property type="match status" value="1"/>
</dbReference>
<dbReference type="Pfam" id="PF00855">
    <property type="entry name" value="PWWP"/>
    <property type="match status" value="1"/>
</dbReference>